<evidence type="ECO:0000313" key="2">
    <source>
        <dbReference type="Proteomes" id="UP000789396"/>
    </source>
</evidence>
<dbReference type="AlphaFoldDB" id="A0A9N9A815"/>
<evidence type="ECO:0000313" key="1">
    <source>
        <dbReference type="EMBL" id="CAG8519946.1"/>
    </source>
</evidence>
<comment type="caution">
    <text evidence="1">The sequence shown here is derived from an EMBL/GenBank/DDBJ whole genome shotgun (WGS) entry which is preliminary data.</text>
</comment>
<gene>
    <name evidence="1" type="ORF">RFULGI_LOCUS3303</name>
</gene>
<proteinExistence type="predicted"/>
<dbReference type="OrthoDB" id="4132249at2759"/>
<protein>
    <submittedName>
        <fullName evidence="1">14998_t:CDS:1</fullName>
    </submittedName>
</protein>
<sequence>MSSPSQIPSNHPLSSFHSNSYLDINLTDSPPKNILVKLSLNYPSLPHNNIDDSQDCQSQASSSLYIKFRFFQTDSKDDIKQEIAKAFNVEEFSLMDENDNIITTSWFSLQDNQKYQIIDRSCICKSFDDLASEKHLLVLNK</sequence>
<dbReference type="EMBL" id="CAJVPZ010002827">
    <property type="protein sequence ID" value="CAG8519946.1"/>
    <property type="molecule type" value="Genomic_DNA"/>
</dbReference>
<keyword evidence="2" id="KW-1185">Reference proteome</keyword>
<feature type="non-terminal residue" evidence="1">
    <location>
        <position position="141"/>
    </location>
</feature>
<organism evidence="1 2">
    <name type="scientific">Racocetra fulgida</name>
    <dbReference type="NCBI Taxonomy" id="60492"/>
    <lineage>
        <taxon>Eukaryota</taxon>
        <taxon>Fungi</taxon>
        <taxon>Fungi incertae sedis</taxon>
        <taxon>Mucoromycota</taxon>
        <taxon>Glomeromycotina</taxon>
        <taxon>Glomeromycetes</taxon>
        <taxon>Diversisporales</taxon>
        <taxon>Gigasporaceae</taxon>
        <taxon>Racocetra</taxon>
    </lineage>
</organism>
<name>A0A9N9A815_9GLOM</name>
<accession>A0A9N9A815</accession>
<dbReference type="Proteomes" id="UP000789396">
    <property type="component" value="Unassembled WGS sequence"/>
</dbReference>
<reference evidence="1" key="1">
    <citation type="submission" date="2021-06" db="EMBL/GenBank/DDBJ databases">
        <authorList>
            <person name="Kallberg Y."/>
            <person name="Tangrot J."/>
            <person name="Rosling A."/>
        </authorList>
    </citation>
    <scope>NUCLEOTIDE SEQUENCE</scope>
    <source>
        <strain evidence="1">IN212</strain>
    </source>
</reference>